<dbReference type="AlphaFoldDB" id="A0A238F727"/>
<keyword evidence="1" id="KW-0489">Methyltransferase</keyword>
<dbReference type="InterPro" id="IPR044432">
    <property type="entry name" value="Set10/Efm1_SET"/>
</dbReference>
<gene>
    <name evidence="6" type="ORF">BQ2448_5285</name>
</gene>
<reference evidence="7" key="1">
    <citation type="submission" date="2016-09" db="EMBL/GenBank/DDBJ databases">
        <authorList>
            <person name="Jeantristanb JTB J.-T."/>
            <person name="Ricardo R."/>
        </authorList>
    </citation>
    <scope>NUCLEOTIDE SEQUENCE [LARGE SCALE GENOMIC DNA]</scope>
</reference>
<evidence type="ECO:0000256" key="1">
    <source>
        <dbReference type="ARBA" id="ARBA00022603"/>
    </source>
</evidence>
<dbReference type="OrthoDB" id="42889at2759"/>
<dbReference type="GO" id="GO:0032259">
    <property type="term" value="P:methylation"/>
    <property type="evidence" value="ECO:0007669"/>
    <property type="project" value="UniProtKB-KW"/>
</dbReference>
<dbReference type="STRING" id="269621.A0A238F727"/>
<dbReference type="SUPFAM" id="SSF81822">
    <property type="entry name" value="RuBisCo LSMT C-terminal, substrate-binding domain"/>
    <property type="match status" value="1"/>
</dbReference>
<evidence type="ECO:0000256" key="5">
    <source>
        <dbReference type="SAM" id="MobiDB-lite"/>
    </source>
</evidence>
<dbReference type="InterPro" id="IPR046341">
    <property type="entry name" value="SET_dom_sf"/>
</dbReference>
<keyword evidence="3" id="KW-0949">S-adenosyl-L-methionine</keyword>
<organism evidence="6 7">
    <name type="scientific">Microbotryum intermedium</name>
    <dbReference type="NCBI Taxonomy" id="269621"/>
    <lineage>
        <taxon>Eukaryota</taxon>
        <taxon>Fungi</taxon>
        <taxon>Dikarya</taxon>
        <taxon>Basidiomycota</taxon>
        <taxon>Pucciniomycotina</taxon>
        <taxon>Microbotryomycetes</taxon>
        <taxon>Microbotryales</taxon>
        <taxon>Microbotryaceae</taxon>
        <taxon>Microbotryum</taxon>
    </lineage>
</organism>
<dbReference type="Gene3D" id="3.90.1410.10">
    <property type="entry name" value="set domain protein methyltransferase, domain 1"/>
    <property type="match status" value="1"/>
</dbReference>
<sequence length="483" mass="54153">MQCSQTPLGQWLQQNGGQFHPKLVFKPGTSILFSSVCIVWPSHELPHRQPLNSKPPDSPSPLADEFGTSVYTTSTLTPGTSTVTCPFSLAITPASSRTALATCISSPALTDHQATCLYLVLHRIDPTARPQVVELLHQPYVDTLPTSFNTPLWWTQAEADLLRGTNLHGAIVDRSTSWKAEWSNLIDLLPETSKAQVTWDLYLWACSIISSRAFPSSLITGPSTPDSDPVLFPGVDTLNHAYATRITWSSDVQHPTHPSLSLILESQIEQSKQVFNSYGPKTNEEWLLGYGFVPEENPSDLLVLALSKPPPSVTTTTLLTTLETMGLDKHWRHSVPRSGVLPNDLMDQVRWITAGTWPNTEIGGMRLEEMNEGGRDVFLGFEVEFEAIHLLGSMVRSKMEIMMAYVNEEEEEEEEEKSWEDVKEERREMARRYRTGQLEILQAVDEHLEKLMEALEERAKKDGFDFASLMEDDEDGIEGEDEE</sequence>
<evidence type="ECO:0000313" key="7">
    <source>
        <dbReference type="Proteomes" id="UP000198372"/>
    </source>
</evidence>
<accession>A0A238F727</accession>
<dbReference type="EMBL" id="FMSP01000002">
    <property type="protein sequence ID" value="SCV67674.1"/>
    <property type="molecule type" value="Genomic_DNA"/>
</dbReference>
<dbReference type="SUPFAM" id="SSF82199">
    <property type="entry name" value="SET domain"/>
    <property type="match status" value="1"/>
</dbReference>
<dbReference type="InterPro" id="IPR050600">
    <property type="entry name" value="SETD3_SETD6_MTase"/>
</dbReference>
<feature type="coiled-coil region" evidence="4">
    <location>
        <begin position="405"/>
        <end position="461"/>
    </location>
</feature>
<evidence type="ECO:0000256" key="3">
    <source>
        <dbReference type="ARBA" id="ARBA00022691"/>
    </source>
</evidence>
<dbReference type="InterPro" id="IPR036464">
    <property type="entry name" value="Rubisco_LSMT_subst-bd_sf"/>
</dbReference>
<feature type="region of interest" description="Disordered" evidence="5">
    <location>
        <begin position="463"/>
        <end position="483"/>
    </location>
</feature>
<protein>
    <submittedName>
        <fullName evidence="6">BQ2448_5285 protein</fullName>
    </submittedName>
</protein>
<evidence type="ECO:0000256" key="4">
    <source>
        <dbReference type="SAM" id="Coils"/>
    </source>
</evidence>
<dbReference type="PANTHER" id="PTHR13271:SF147">
    <property type="entry name" value="PROTEIN-LYSINE N-METHYLTRANSFERASE EFM1-RELATED"/>
    <property type="match status" value="1"/>
</dbReference>
<dbReference type="GO" id="GO:0016279">
    <property type="term" value="F:protein-lysine N-methyltransferase activity"/>
    <property type="evidence" value="ECO:0007669"/>
    <property type="project" value="InterPro"/>
</dbReference>
<keyword evidence="2" id="KW-0808">Transferase</keyword>
<evidence type="ECO:0000313" key="6">
    <source>
        <dbReference type="EMBL" id="SCV67674.1"/>
    </source>
</evidence>
<evidence type="ECO:0000256" key="2">
    <source>
        <dbReference type="ARBA" id="ARBA00022679"/>
    </source>
</evidence>
<feature type="compositionally biased region" description="Acidic residues" evidence="5">
    <location>
        <begin position="470"/>
        <end position="483"/>
    </location>
</feature>
<dbReference type="CDD" id="cd19180">
    <property type="entry name" value="SET_SpSET10-like"/>
    <property type="match status" value="1"/>
</dbReference>
<dbReference type="PANTHER" id="PTHR13271">
    <property type="entry name" value="UNCHARACTERIZED PUTATIVE METHYLTRANSFERASE"/>
    <property type="match status" value="1"/>
</dbReference>
<name>A0A238F727_9BASI</name>
<keyword evidence="4" id="KW-0175">Coiled coil</keyword>
<proteinExistence type="predicted"/>
<dbReference type="Proteomes" id="UP000198372">
    <property type="component" value="Unassembled WGS sequence"/>
</dbReference>
<dbReference type="GO" id="GO:0005634">
    <property type="term" value="C:nucleus"/>
    <property type="evidence" value="ECO:0007669"/>
    <property type="project" value="TreeGrafter"/>
</dbReference>
<keyword evidence="7" id="KW-1185">Reference proteome</keyword>